<gene>
    <name evidence="7" type="ORF">SAMN05421848_0208</name>
</gene>
<dbReference type="RefSeq" id="WP_090129953.1">
    <property type="nucleotide sequence ID" value="NZ_FOLY01000001.1"/>
</dbReference>
<dbReference type="Proteomes" id="UP000199046">
    <property type="component" value="Unassembled WGS sequence"/>
</dbReference>
<comment type="similarity">
    <text evidence="2">Belongs to the UPF0057 (PMP3) family.</text>
</comment>
<dbReference type="InterPro" id="IPR000612">
    <property type="entry name" value="PMP3"/>
</dbReference>
<evidence type="ECO:0000256" key="1">
    <source>
        <dbReference type="ARBA" id="ARBA00004370"/>
    </source>
</evidence>
<comment type="subcellular location">
    <subcellularLocation>
        <location evidence="1">Membrane</location>
    </subcellularLocation>
</comment>
<evidence type="ECO:0000313" key="8">
    <source>
        <dbReference type="Proteomes" id="UP000199046"/>
    </source>
</evidence>
<evidence type="ECO:0000256" key="4">
    <source>
        <dbReference type="ARBA" id="ARBA00022989"/>
    </source>
</evidence>
<evidence type="ECO:0000313" key="7">
    <source>
        <dbReference type="EMBL" id="SFC00936.1"/>
    </source>
</evidence>
<sequence length="51" mass="5416">MDPLSLIVLSFLLPPLAVYLAVGAGDALWLNLLLTLMGYIPGIIHALIVVT</sequence>
<dbReference type="STRING" id="402385.SAMN05421848_0208"/>
<dbReference type="PANTHER" id="PTHR21659">
    <property type="entry name" value="HYDROPHOBIC PROTEIN RCI2 LOW TEMPERATURE AND SALT RESPONSIVE PROTEIN LTI6 -RELATED"/>
    <property type="match status" value="1"/>
</dbReference>
<keyword evidence="5 6" id="KW-0472">Membrane</keyword>
<reference evidence="8" key="1">
    <citation type="submission" date="2016-10" db="EMBL/GenBank/DDBJ databases">
        <authorList>
            <person name="Varghese N."/>
            <person name="Submissions S."/>
        </authorList>
    </citation>
    <scope>NUCLEOTIDE SEQUENCE [LARGE SCALE GENOMIC DNA]</scope>
    <source>
        <strain evidence="8">DSM 23439</strain>
    </source>
</reference>
<evidence type="ECO:0000256" key="6">
    <source>
        <dbReference type="SAM" id="Phobius"/>
    </source>
</evidence>
<proteinExistence type="inferred from homology"/>
<dbReference type="PROSITE" id="PS01309">
    <property type="entry name" value="UPF0057"/>
    <property type="match status" value="1"/>
</dbReference>
<feature type="transmembrane region" description="Helical" evidence="6">
    <location>
        <begin position="27"/>
        <end position="50"/>
    </location>
</feature>
<dbReference type="GO" id="GO:0016020">
    <property type="term" value="C:membrane"/>
    <property type="evidence" value="ECO:0007669"/>
    <property type="project" value="UniProtKB-SubCell"/>
</dbReference>
<evidence type="ECO:0000256" key="3">
    <source>
        <dbReference type="ARBA" id="ARBA00022692"/>
    </source>
</evidence>
<keyword evidence="3 6" id="KW-0812">Transmembrane</keyword>
<protein>
    <submittedName>
        <fullName evidence="7">Uncharacterized membrane protein YqaE, homolog of Blt101, UPF0057 family</fullName>
    </submittedName>
</protein>
<dbReference type="OrthoDB" id="9810121at2"/>
<keyword evidence="8" id="KW-1185">Reference proteome</keyword>
<dbReference type="PANTHER" id="PTHR21659:SF42">
    <property type="entry name" value="UPF0057 MEMBRANE PROTEIN ZK632.10-RELATED"/>
    <property type="match status" value="1"/>
</dbReference>
<keyword evidence="4 6" id="KW-1133">Transmembrane helix</keyword>
<evidence type="ECO:0000256" key="2">
    <source>
        <dbReference type="ARBA" id="ARBA00009530"/>
    </source>
</evidence>
<organism evidence="7 8">
    <name type="scientific">Kushneria avicenniae</name>
    <dbReference type="NCBI Taxonomy" id="402385"/>
    <lineage>
        <taxon>Bacteria</taxon>
        <taxon>Pseudomonadati</taxon>
        <taxon>Pseudomonadota</taxon>
        <taxon>Gammaproteobacteria</taxon>
        <taxon>Oceanospirillales</taxon>
        <taxon>Halomonadaceae</taxon>
        <taxon>Kushneria</taxon>
    </lineage>
</organism>
<evidence type="ECO:0000256" key="5">
    <source>
        <dbReference type="ARBA" id="ARBA00023136"/>
    </source>
</evidence>
<name>A0A1I1FPK2_9GAMM</name>
<accession>A0A1I1FPK2</accession>
<dbReference type="AlphaFoldDB" id="A0A1I1FPK2"/>
<dbReference type="EMBL" id="FOLY01000001">
    <property type="protein sequence ID" value="SFC00936.1"/>
    <property type="molecule type" value="Genomic_DNA"/>
</dbReference>
<dbReference type="Pfam" id="PF01679">
    <property type="entry name" value="Pmp3"/>
    <property type="match status" value="1"/>
</dbReference>